<evidence type="ECO:0000259" key="1">
    <source>
        <dbReference type="Pfam" id="PF00583"/>
    </source>
</evidence>
<accession>A0A919RB20</accession>
<dbReference type="RefSeq" id="WP_204021209.1">
    <property type="nucleotide sequence ID" value="NZ_BOOW01000006.1"/>
</dbReference>
<dbReference type="Pfam" id="PF00583">
    <property type="entry name" value="Acetyltransf_1"/>
    <property type="match status" value="1"/>
</dbReference>
<dbReference type="GO" id="GO:0016747">
    <property type="term" value="F:acyltransferase activity, transferring groups other than amino-acyl groups"/>
    <property type="evidence" value="ECO:0007669"/>
    <property type="project" value="InterPro"/>
</dbReference>
<gene>
    <name evidence="2" type="ORF">Ssi02_08970</name>
</gene>
<organism evidence="2 3">
    <name type="scientific">Sinosporangium siamense</name>
    <dbReference type="NCBI Taxonomy" id="1367973"/>
    <lineage>
        <taxon>Bacteria</taxon>
        <taxon>Bacillati</taxon>
        <taxon>Actinomycetota</taxon>
        <taxon>Actinomycetes</taxon>
        <taxon>Streptosporangiales</taxon>
        <taxon>Streptosporangiaceae</taxon>
        <taxon>Sinosporangium</taxon>
    </lineage>
</organism>
<dbReference type="InterPro" id="IPR000182">
    <property type="entry name" value="GNAT_dom"/>
</dbReference>
<dbReference type="SUPFAM" id="SSF55729">
    <property type="entry name" value="Acyl-CoA N-acyltransferases (Nat)"/>
    <property type="match status" value="1"/>
</dbReference>
<comment type="caution">
    <text evidence="2">The sequence shown here is derived from an EMBL/GenBank/DDBJ whole genome shotgun (WGS) entry which is preliminary data.</text>
</comment>
<evidence type="ECO:0000313" key="2">
    <source>
        <dbReference type="EMBL" id="GII90666.1"/>
    </source>
</evidence>
<evidence type="ECO:0000313" key="3">
    <source>
        <dbReference type="Proteomes" id="UP000606172"/>
    </source>
</evidence>
<keyword evidence="3" id="KW-1185">Reference proteome</keyword>
<name>A0A919RB20_9ACTN</name>
<dbReference type="InterPro" id="IPR016181">
    <property type="entry name" value="Acyl_CoA_acyltransferase"/>
</dbReference>
<dbReference type="EMBL" id="BOOW01000006">
    <property type="protein sequence ID" value="GII90666.1"/>
    <property type="molecule type" value="Genomic_DNA"/>
</dbReference>
<dbReference type="AlphaFoldDB" id="A0A919RB20"/>
<reference evidence="2" key="1">
    <citation type="submission" date="2021-01" db="EMBL/GenBank/DDBJ databases">
        <title>Whole genome shotgun sequence of Sinosporangium siamense NBRC 109515.</title>
        <authorList>
            <person name="Komaki H."/>
            <person name="Tamura T."/>
        </authorList>
    </citation>
    <scope>NUCLEOTIDE SEQUENCE</scope>
    <source>
        <strain evidence="2">NBRC 109515</strain>
    </source>
</reference>
<dbReference type="Proteomes" id="UP000606172">
    <property type="component" value="Unassembled WGS sequence"/>
</dbReference>
<feature type="domain" description="N-acetyltransferase" evidence="1">
    <location>
        <begin position="47"/>
        <end position="124"/>
    </location>
</feature>
<protein>
    <recommendedName>
        <fullName evidence="1">N-acetyltransferase domain-containing protein</fullName>
    </recommendedName>
</protein>
<sequence>MLILHVETPRTALVPADAKDATTLYRLLLKLGLHSLPPLESFVASFDNDWVDVQFVVRARQSDETVGFASLQGLDPAGHIQAGIFLDQERAGYGVGGEAMMLLMNYAFTRWGELRKVYFMTTDASLARFGAMSRTATREATLPQHMFFRGRLWDVYIYSVRRQMWEEQGAGLLSRLIDGAPQEEPEEEYTVTRWVYFVESVKWLARRPFEKLRNHTGSRI</sequence>
<dbReference type="Gene3D" id="3.40.630.30">
    <property type="match status" value="1"/>
</dbReference>
<proteinExistence type="predicted"/>